<dbReference type="RefSeq" id="WP_305471274.1">
    <property type="nucleotide sequence ID" value="NZ_JAUYVT010000002.1"/>
</dbReference>
<accession>A0ABT9FAU1</accession>
<reference evidence="2" key="1">
    <citation type="submission" date="2023-07" db="EMBL/GenBank/DDBJ databases">
        <title>Genome content predicts the carbon catabolic preferences of heterotrophic bacteria.</title>
        <authorList>
            <person name="Gralka M."/>
        </authorList>
    </citation>
    <scope>NUCLEOTIDE SEQUENCE</scope>
    <source>
        <strain evidence="2">4G09</strain>
    </source>
</reference>
<comment type="caution">
    <text evidence="2">The sequence shown here is derived from an EMBL/GenBank/DDBJ whole genome shotgun (WGS) entry which is preliminary data.</text>
</comment>
<dbReference type="GO" id="GO:0003743">
    <property type="term" value="F:translation initiation factor activity"/>
    <property type="evidence" value="ECO:0007669"/>
    <property type="project" value="UniProtKB-KW"/>
</dbReference>
<sequence>MTQNAKNPAQQLTKIDYLTVVFSPNEVARCRFDAKLAFGNGDFSSYKEAYNAMLCAEMFANNPTDDFTNDTKTSLVATDDLDVDVSETVLFNSDYYYNELFDNNLSGSSKYRQYNSIQEIPEEDRKHFLKSVVRKTKRYKALTSLIEGDISKFMHLLNTEVATAADRLTSDTLSWSYRDNSGGMFTYEKSATLYRHDINSGVIAWGANNGGVMISFSGTGCAGLDIPKLHTMLQKMPNVKITRLDIAYDDYEGNRTVLDYFQNLEEGGFCKTNQAPSFSFIQTGELKKLTDLQQAEFKKKHGWQKRYDCVANGGNTLYVGSRKNGKMARMYEKGKQMESESQPNWVRAELELRSIDRVISLDALLNTDAVFAAAYPAFAFITAERLEIRTTSRQRQNNGALIAERLERYCVQSYGKYLNFLRHVKELTDIEIINRLTKGLNPWDIPDSINKACITPPNQMELTT</sequence>
<keyword evidence="2" id="KW-0396">Initiation factor</keyword>
<keyword evidence="3" id="KW-1185">Reference proteome</keyword>
<evidence type="ECO:0000313" key="3">
    <source>
        <dbReference type="Proteomes" id="UP001177212"/>
    </source>
</evidence>
<dbReference type="Pfam" id="PF02486">
    <property type="entry name" value="Rep_trans"/>
    <property type="match status" value="1"/>
</dbReference>
<dbReference type="Proteomes" id="UP001177212">
    <property type="component" value="Unassembled WGS sequence"/>
</dbReference>
<evidence type="ECO:0000313" key="2">
    <source>
        <dbReference type="EMBL" id="MDP2563765.1"/>
    </source>
</evidence>
<dbReference type="EMBL" id="JAUYVT010000002">
    <property type="protein sequence ID" value="MDP2563765.1"/>
    <property type="molecule type" value="Genomic_DNA"/>
</dbReference>
<keyword evidence="2" id="KW-0648">Protein biosynthesis</keyword>
<gene>
    <name evidence="2" type="ORF">Q8W34_03930</name>
</gene>
<organism evidence="2 3">
    <name type="scientific">Pseudoalteromonas marina</name>
    <dbReference type="NCBI Taxonomy" id="267375"/>
    <lineage>
        <taxon>Bacteria</taxon>
        <taxon>Pseudomonadati</taxon>
        <taxon>Pseudomonadota</taxon>
        <taxon>Gammaproteobacteria</taxon>
        <taxon>Alteromonadales</taxon>
        <taxon>Pseudoalteromonadaceae</taxon>
        <taxon>Pseudoalteromonas</taxon>
    </lineage>
</organism>
<proteinExistence type="predicted"/>
<protein>
    <submittedName>
        <fullName evidence="2">Replication initiation factor domain-containing protein</fullName>
    </submittedName>
</protein>
<name>A0ABT9FAU1_9GAMM</name>
<evidence type="ECO:0000259" key="1">
    <source>
        <dbReference type="Pfam" id="PF02486"/>
    </source>
</evidence>
<feature type="domain" description="Replication initiation protein-like C-terminal" evidence="1">
    <location>
        <begin position="239"/>
        <end position="433"/>
    </location>
</feature>
<dbReference type="InterPro" id="IPR003491">
    <property type="entry name" value="REP-like_C"/>
</dbReference>